<protein>
    <submittedName>
        <fullName evidence="2">Uncharacterized protein</fullName>
    </submittedName>
</protein>
<reference evidence="2 3" key="1">
    <citation type="submission" date="2020-01" db="EMBL/GenBank/DDBJ databases">
        <authorList>
            <person name="Kim M.K."/>
        </authorList>
    </citation>
    <scope>NUCLEOTIDE SEQUENCE [LARGE SCALE GENOMIC DNA]</scope>
    <source>
        <strain evidence="2 3">BT213</strain>
    </source>
</reference>
<sequence length="600" mass="66620">MYTTPAYLPWLLATLVVGLLLWLAWRRPARKRLAWRLLASLVAGICLVLIVFPPTIQHAINPGAATLLTKGYHTDTLNALLNRQPAKPVIYSLEAEAEHAISLADLHTLRQQQPNLKTLHLLGYGLDEAQLKTLEGIKLVPHLSASPAGISAVQWPESVNLGETVTIAGKYKTASETKLYLQAAGQLRDSVELQPDSTFTFNLRYAPKQTGRWVYTLLAKTDGQQDTLGHVPVQVKEQQQLQILLLAATPSFEFKFLKNHLAAQQHKVAYRATVSRNISQTEFVNTPKTDLSQLTPKLLQNIDVVITDEQVLQNLSARERATLQRAVTQDGLGVLTIVTEPASGKTTGFFTGFRSKRLSQHSSRSTRASWPGNQATINASAYALAPTEAVTGLVAAQGNNLLVAAKKAGWGKVAMSYVPQTFQWQLEGNKNVYASYWATILAAIVKEEVRDKFWQLEKPQVPQPRKPAILSFTDYTLTTGATPPTATITSLTDSTTINLPLAQNVHQPEKYSGTFWPGKSGWHKVETPDAAPYFFYVQQPSDWEFETIANRKMATEEFIARQTIKATESAIAYKDEPVSLIWFFVLFTLSSGFLWLEEKL</sequence>
<feature type="transmembrane region" description="Helical" evidence="1">
    <location>
        <begin position="6"/>
        <end position="25"/>
    </location>
</feature>
<gene>
    <name evidence="2" type="ORF">GWO68_03485</name>
</gene>
<evidence type="ECO:0000313" key="3">
    <source>
        <dbReference type="Proteomes" id="UP000478546"/>
    </source>
</evidence>
<accession>A0A6B2H6V2</accession>
<keyword evidence="1" id="KW-1133">Transmembrane helix</keyword>
<dbReference type="Proteomes" id="UP000478546">
    <property type="component" value="Unassembled WGS sequence"/>
</dbReference>
<feature type="transmembrane region" description="Helical" evidence="1">
    <location>
        <begin position="37"/>
        <end position="56"/>
    </location>
</feature>
<keyword evidence="1" id="KW-0812">Transmembrane</keyword>
<dbReference type="EMBL" id="JAAEAA010000003">
    <property type="protein sequence ID" value="NDK54972.1"/>
    <property type="molecule type" value="Genomic_DNA"/>
</dbReference>
<dbReference type="RefSeq" id="WP_162345018.1">
    <property type="nucleotide sequence ID" value="NZ_JAAEAA010000003.1"/>
</dbReference>
<evidence type="ECO:0000313" key="2">
    <source>
        <dbReference type="EMBL" id="NDK54972.1"/>
    </source>
</evidence>
<name>A0A6B2H6V2_9BACT</name>
<organism evidence="2 3">
    <name type="scientific">Pontibacter fetidus</name>
    <dbReference type="NCBI Taxonomy" id="2700082"/>
    <lineage>
        <taxon>Bacteria</taxon>
        <taxon>Pseudomonadati</taxon>
        <taxon>Bacteroidota</taxon>
        <taxon>Cytophagia</taxon>
        <taxon>Cytophagales</taxon>
        <taxon>Hymenobacteraceae</taxon>
        <taxon>Pontibacter</taxon>
    </lineage>
</organism>
<keyword evidence="1" id="KW-0472">Membrane</keyword>
<comment type="caution">
    <text evidence="2">The sequence shown here is derived from an EMBL/GenBank/DDBJ whole genome shotgun (WGS) entry which is preliminary data.</text>
</comment>
<dbReference type="AlphaFoldDB" id="A0A6B2H6V2"/>
<keyword evidence="3" id="KW-1185">Reference proteome</keyword>
<proteinExistence type="predicted"/>
<evidence type="ECO:0000256" key="1">
    <source>
        <dbReference type="SAM" id="Phobius"/>
    </source>
</evidence>